<keyword evidence="1" id="KW-0812">Transmembrane</keyword>
<proteinExistence type="predicted"/>
<keyword evidence="1" id="KW-0472">Membrane</keyword>
<dbReference type="EMBL" id="JBHSON010000021">
    <property type="protein sequence ID" value="MFC5747289.1"/>
    <property type="molecule type" value="Genomic_DNA"/>
</dbReference>
<gene>
    <name evidence="2" type="ORF">ACFPZN_16805</name>
</gene>
<evidence type="ECO:0000256" key="1">
    <source>
        <dbReference type="SAM" id="Phobius"/>
    </source>
</evidence>
<evidence type="ECO:0000313" key="2">
    <source>
        <dbReference type="EMBL" id="MFC5747289.1"/>
    </source>
</evidence>
<organism evidence="2 3">
    <name type="scientific">Actinomadura rugatobispora</name>
    <dbReference type="NCBI Taxonomy" id="1994"/>
    <lineage>
        <taxon>Bacteria</taxon>
        <taxon>Bacillati</taxon>
        <taxon>Actinomycetota</taxon>
        <taxon>Actinomycetes</taxon>
        <taxon>Streptosporangiales</taxon>
        <taxon>Thermomonosporaceae</taxon>
        <taxon>Actinomadura</taxon>
    </lineage>
</organism>
<accession>A0ABW0ZVE7</accession>
<evidence type="ECO:0000313" key="3">
    <source>
        <dbReference type="Proteomes" id="UP001596074"/>
    </source>
</evidence>
<name>A0ABW0ZVE7_9ACTN</name>
<feature type="transmembrane region" description="Helical" evidence="1">
    <location>
        <begin position="7"/>
        <end position="27"/>
    </location>
</feature>
<dbReference type="Proteomes" id="UP001596074">
    <property type="component" value="Unassembled WGS sequence"/>
</dbReference>
<sequence length="136" mass="14006">MNLRGVVSHLGVTVLVFAVSMLNWLVWLGWDQKRDVQPDGIETGPYQAWQVVGLAVVLLGTGAVAVWGRRVVAALAGSVLGTALAAGLDWSRDDGSGLWVIGVTLLALGVLGAGGSTMGLASALVPDRLKASSSRS</sequence>
<reference evidence="3" key="1">
    <citation type="journal article" date="2019" name="Int. J. Syst. Evol. Microbiol.">
        <title>The Global Catalogue of Microorganisms (GCM) 10K type strain sequencing project: providing services to taxonomists for standard genome sequencing and annotation.</title>
        <authorList>
            <consortium name="The Broad Institute Genomics Platform"/>
            <consortium name="The Broad Institute Genome Sequencing Center for Infectious Disease"/>
            <person name="Wu L."/>
            <person name="Ma J."/>
        </authorList>
    </citation>
    <scope>NUCLEOTIDE SEQUENCE [LARGE SCALE GENOMIC DNA]</scope>
    <source>
        <strain evidence="3">KCTC 42087</strain>
    </source>
</reference>
<feature type="transmembrane region" description="Helical" evidence="1">
    <location>
        <begin position="97"/>
        <end position="125"/>
    </location>
</feature>
<protein>
    <submittedName>
        <fullName evidence="2">Uncharacterized protein</fullName>
    </submittedName>
</protein>
<keyword evidence="3" id="KW-1185">Reference proteome</keyword>
<feature type="transmembrane region" description="Helical" evidence="1">
    <location>
        <begin position="72"/>
        <end position="91"/>
    </location>
</feature>
<comment type="caution">
    <text evidence="2">The sequence shown here is derived from an EMBL/GenBank/DDBJ whole genome shotgun (WGS) entry which is preliminary data.</text>
</comment>
<keyword evidence="1" id="KW-1133">Transmembrane helix</keyword>
<feature type="transmembrane region" description="Helical" evidence="1">
    <location>
        <begin position="47"/>
        <end position="67"/>
    </location>
</feature>
<dbReference type="RefSeq" id="WP_378282908.1">
    <property type="nucleotide sequence ID" value="NZ_JBHSON010000021.1"/>
</dbReference>